<evidence type="ECO:0000313" key="5">
    <source>
        <dbReference type="Proteomes" id="UP001327219"/>
    </source>
</evidence>
<protein>
    <submittedName>
        <fullName evidence="4">DUF2312 domain-containing protein</fullName>
    </submittedName>
</protein>
<evidence type="ECO:0000259" key="2">
    <source>
        <dbReference type="Pfam" id="PF10073"/>
    </source>
</evidence>
<dbReference type="Proteomes" id="UP001327219">
    <property type="component" value="Plasmid unnamed1"/>
</dbReference>
<keyword evidence="4" id="KW-0614">Plasmid</keyword>
<name>A0ABZ0UML4_9RICK</name>
<keyword evidence="1" id="KW-0175">Coiled coil</keyword>
<evidence type="ECO:0000313" key="4">
    <source>
        <dbReference type="EMBL" id="WPX97386.1"/>
    </source>
</evidence>
<dbReference type="RefSeq" id="WP_236870122.1">
    <property type="nucleotide sequence ID" value="NZ_CP110820.1"/>
</dbReference>
<geneLocation type="plasmid" evidence="4 5">
    <name>unnamed1</name>
</geneLocation>
<evidence type="ECO:0000256" key="1">
    <source>
        <dbReference type="SAM" id="Coils"/>
    </source>
</evidence>
<keyword evidence="5" id="KW-1185">Reference proteome</keyword>
<dbReference type="InterPro" id="IPR046367">
    <property type="entry name" value="GapR-like_DNA-bd"/>
</dbReference>
<evidence type="ECO:0000313" key="3">
    <source>
        <dbReference type="EMBL" id="WPX97111.1"/>
    </source>
</evidence>
<gene>
    <name evidence="3" type="ORF">Bandiella_01255</name>
    <name evidence="4" type="ORF">Bandiella_01536</name>
</gene>
<reference evidence="4 5" key="1">
    <citation type="submission" date="2022-11" db="EMBL/GenBank/DDBJ databases">
        <title>Host association and intracellularity evolved multiple times independently in the Rickettsiales.</title>
        <authorList>
            <person name="Castelli M."/>
            <person name="Nardi T."/>
            <person name="Gammuto L."/>
            <person name="Bellinzona G."/>
            <person name="Sabaneyeva E."/>
            <person name="Potekhin A."/>
            <person name="Serra V."/>
            <person name="Petroni G."/>
            <person name="Sassera D."/>
        </authorList>
    </citation>
    <scope>NUCLEOTIDE SEQUENCE [LARGE SCALE GENOMIC DNA]</scope>
    <source>
        <strain evidence="4 5">NDG2</strain>
        <plasmid evidence="4 5">unnamed1</plasmid>
    </source>
</reference>
<feature type="coiled-coil region" evidence="1">
    <location>
        <begin position="7"/>
        <end position="34"/>
    </location>
</feature>
<accession>A0ABZ0UML4</accession>
<dbReference type="Pfam" id="PF10073">
    <property type="entry name" value="GapR_DNA-bd"/>
    <property type="match status" value="1"/>
</dbReference>
<dbReference type="Proteomes" id="UP001327219">
    <property type="component" value="Chromosome"/>
</dbReference>
<dbReference type="EMBL" id="CP110821">
    <property type="protein sequence ID" value="WPX97386.1"/>
    <property type="molecule type" value="Genomic_DNA"/>
</dbReference>
<proteinExistence type="predicted"/>
<sequence length="76" mass="8937">MTNKEELLQIITKLEKLEEEKEAVSQVITDTLAEAKIKGYDIKILKQVLKLRKMDNDERLRQEEELETYKATIGMK</sequence>
<feature type="domain" description="GapR-like DNA-binding" evidence="2">
    <location>
        <begin position="4"/>
        <end position="74"/>
    </location>
</feature>
<organism evidence="4 5">
    <name type="scientific">Candidatus Bandiella euplotis</name>
    <dbReference type="NCBI Taxonomy" id="1664265"/>
    <lineage>
        <taxon>Bacteria</taxon>
        <taxon>Pseudomonadati</taxon>
        <taxon>Pseudomonadota</taxon>
        <taxon>Alphaproteobacteria</taxon>
        <taxon>Rickettsiales</taxon>
        <taxon>Candidatus Midichloriaceae</taxon>
        <taxon>Candidatus Bandiella</taxon>
    </lineage>
</organism>
<dbReference type="EMBL" id="CP110820">
    <property type="protein sequence ID" value="WPX97111.1"/>
    <property type="molecule type" value="Genomic_DNA"/>
</dbReference>